<evidence type="ECO:0000256" key="2">
    <source>
        <dbReference type="ARBA" id="ARBA00023015"/>
    </source>
</evidence>
<protein>
    <submittedName>
        <fullName evidence="5">LysR family transcriptional regulator</fullName>
    </submittedName>
</protein>
<dbReference type="Proteomes" id="UP000478463">
    <property type="component" value="Chromosome"/>
</dbReference>
<keyword evidence="3" id="KW-0238">DNA-binding</keyword>
<dbReference type="PANTHER" id="PTHR30419:SF8">
    <property type="entry name" value="NITROGEN ASSIMILATION TRANSCRIPTIONAL ACTIVATOR-RELATED"/>
    <property type="match status" value="1"/>
</dbReference>
<dbReference type="PROSITE" id="PS50931">
    <property type="entry name" value="HTH_LYSR"/>
    <property type="match status" value="1"/>
</dbReference>
<name>A0A6L7IR23_9ACTN</name>
<dbReference type="GO" id="GO:0003677">
    <property type="term" value="F:DNA binding"/>
    <property type="evidence" value="ECO:0007669"/>
    <property type="project" value="UniProtKB-KW"/>
</dbReference>
<accession>A0A6L7IR23</accession>
<dbReference type="Pfam" id="PF00126">
    <property type="entry name" value="HTH_1"/>
    <property type="match status" value="1"/>
</dbReference>
<dbReference type="Pfam" id="PF03466">
    <property type="entry name" value="LysR_substrate"/>
    <property type="match status" value="1"/>
</dbReference>
<dbReference type="KEGG" id="egd:GS424_000475"/>
<gene>
    <name evidence="5" type="ORF">GS424_000475</name>
</gene>
<dbReference type="InterPro" id="IPR005119">
    <property type="entry name" value="LysR_subst-bd"/>
</dbReference>
<evidence type="ECO:0000256" key="4">
    <source>
        <dbReference type="ARBA" id="ARBA00023163"/>
    </source>
</evidence>
<dbReference type="EMBL" id="CP063310">
    <property type="protein sequence ID" value="QOS69908.1"/>
    <property type="molecule type" value="Genomic_DNA"/>
</dbReference>
<reference evidence="5 6" key="1">
    <citation type="submission" date="2020-10" db="EMBL/GenBank/DDBJ databases">
        <title>Eggerthella sp. nov., isolated from human feces.</title>
        <authorList>
            <person name="Yajun G."/>
        </authorList>
    </citation>
    <scope>NUCLEOTIDE SEQUENCE [LARGE SCALE GENOMIC DNA]</scope>
    <source>
        <strain evidence="5 6">HF-1101</strain>
    </source>
</reference>
<evidence type="ECO:0000256" key="3">
    <source>
        <dbReference type="ARBA" id="ARBA00023125"/>
    </source>
</evidence>
<organism evidence="5 6">
    <name type="scientific">Eggerthella guodeyinii</name>
    <dbReference type="NCBI Taxonomy" id="2690837"/>
    <lineage>
        <taxon>Bacteria</taxon>
        <taxon>Bacillati</taxon>
        <taxon>Actinomycetota</taxon>
        <taxon>Coriobacteriia</taxon>
        <taxon>Eggerthellales</taxon>
        <taxon>Eggerthellaceae</taxon>
        <taxon>Eggerthella</taxon>
    </lineage>
</organism>
<dbReference type="SUPFAM" id="SSF53850">
    <property type="entry name" value="Periplasmic binding protein-like II"/>
    <property type="match status" value="1"/>
</dbReference>
<dbReference type="CDD" id="cd05466">
    <property type="entry name" value="PBP2_LTTR_substrate"/>
    <property type="match status" value="1"/>
</dbReference>
<dbReference type="GO" id="GO:0005829">
    <property type="term" value="C:cytosol"/>
    <property type="evidence" value="ECO:0007669"/>
    <property type="project" value="TreeGrafter"/>
</dbReference>
<keyword evidence="2" id="KW-0805">Transcription regulation</keyword>
<dbReference type="AlphaFoldDB" id="A0A6L7IR23"/>
<evidence type="ECO:0000313" key="5">
    <source>
        <dbReference type="EMBL" id="QOS69908.1"/>
    </source>
</evidence>
<dbReference type="SUPFAM" id="SSF46785">
    <property type="entry name" value="Winged helix' DNA-binding domain"/>
    <property type="match status" value="1"/>
</dbReference>
<evidence type="ECO:0000256" key="1">
    <source>
        <dbReference type="ARBA" id="ARBA00009437"/>
    </source>
</evidence>
<dbReference type="Gene3D" id="3.40.190.10">
    <property type="entry name" value="Periplasmic binding protein-like II"/>
    <property type="match status" value="2"/>
</dbReference>
<dbReference type="GO" id="GO:0003700">
    <property type="term" value="F:DNA-binding transcription factor activity"/>
    <property type="evidence" value="ECO:0007669"/>
    <property type="project" value="InterPro"/>
</dbReference>
<keyword evidence="4" id="KW-0804">Transcription</keyword>
<evidence type="ECO:0000313" key="6">
    <source>
        <dbReference type="Proteomes" id="UP000478463"/>
    </source>
</evidence>
<dbReference type="InterPro" id="IPR050950">
    <property type="entry name" value="HTH-type_LysR_regulators"/>
</dbReference>
<proteinExistence type="inferred from homology"/>
<sequence>MAKFRMDIDQRRYFCTLCSAGNITQAAQLLYLSRQGLSKSMNSLEKQLDVQLFVRGKKGVELTEAGRILLRYLHEEDRLWDACVADIRAVDRTEPELVRVGLLSMYVGYHQKRELLAGFQDDPRIRIEVVDGDHDAFWEAITAGEMELAFSIKPPEELGIPAIKLLDDGLSILLAASDPLARKRYVDFETDLQGKTVIQTSPYKGRLYETAFRNRGINVELLVHDKNLMLAQVSTSEDCFIIQTEYAKSLVTDQVCMRPLINAPIEMDSMLVFRPALRPMACTVARKLLAPYGKEDELDAFLAYNKPHD</sequence>
<dbReference type="Gene3D" id="1.10.10.10">
    <property type="entry name" value="Winged helix-like DNA-binding domain superfamily/Winged helix DNA-binding domain"/>
    <property type="match status" value="1"/>
</dbReference>
<dbReference type="InterPro" id="IPR036388">
    <property type="entry name" value="WH-like_DNA-bd_sf"/>
</dbReference>
<comment type="similarity">
    <text evidence="1">Belongs to the LysR transcriptional regulatory family.</text>
</comment>
<dbReference type="PANTHER" id="PTHR30419">
    <property type="entry name" value="HTH-TYPE TRANSCRIPTIONAL REGULATOR YBHD"/>
    <property type="match status" value="1"/>
</dbReference>
<dbReference type="InterPro" id="IPR036390">
    <property type="entry name" value="WH_DNA-bd_sf"/>
</dbReference>
<dbReference type="InterPro" id="IPR000847">
    <property type="entry name" value="LysR_HTH_N"/>
</dbReference>